<feature type="transmembrane region" description="Helical" evidence="3">
    <location>
        <begin position="326"/>
        <end position="349"/>
    </location>
</feature>
<dbReference type="SUPFAM" id="SSF103473">
    <property type="entry name" value="MFS general substrate transporter"/>
    <property type="match status" value="1"/>
</dbReference>
<dbReference type="GO" id="GO:0046624">
    <property type="term" value="F:sphingolipid transporter activity"/>
    <property type="evidence" value="ECO:0007669"/>
    <property type="project" value="TreeGrafter"/>
</dbReference>
<comment type="caution">
    <text evidence="4">The sequence shown here is derived from an EMBL/GenBank/DDBJ whole genome shotgun (WGS) entry which is preliminary data.</text>
</comment>
<feature type="transmembrane region" description="Helical" evidence="3">
    <location>
        <begin position="213"/>
        <end position="236"/>
    </location>
</feature>
<dbReference type="PANTHER" id="PTHR11328">
    <property type="entry name" value="MAJOR FACILITATOR SUPERFAMILY DOMAIN-CONTAINING PROTEIN"/>
    <property type="match status" value="1"/>
</dbReference>
<gene>
    <name evidence="4" type="primary">mfsd2b</name>
    <name evidence="4" type="ORF">L345_01726</name>
</gene>
<comment type="subcellular location">
    <subcellularLocation>
        <location evidence="1">Membrane</location>
        <topology evidence="1">Multi-pass membrane protein</topology>
    </subcellularLocation>
</comment>
<dbReference type="InterPro" id="IPR039672">
    <property type="entry name" value="MFS_2"/>
</dbReference>
<proteinExistence type="inferred from homology"/>
<protein>
    <submittedName>
        <fullName evidence="4">Major facilitator superfamily domain-containing protein 2B</fullName>
    </submittedName>
</protein>
<dbReference type="AlphaFoldDB" id="V8PEL9"/>
<evidence type="ECO:0000256" key="3">
    <source>
        <dbReference type="SAM" id="Phobius"/>
    </source>
</evidence>
<sequence length="564" mass="62838">MHSTNDGYMSTNQLAHEDKLSVCSKLCYGIGGAPNQVASSATSFFLQIYLLDIAQIPPFQASLVQVLGRACGAAADPLAGFFINRSKTTRFGQLMPWLLGCTPFTIVSYILMWYLPPFISSRVLWYLSFYCLFQALSTLYQVPYSALTMFLSTNQADRDSATAYRMAFEVLGTLIGATLHGQIVAGAHTSSRCIQNETIGLQQNSSEVLDKKVYMIAAGLIGGIYLVGILSLFFGVKEKVDPYTLMPDKKVPFFKGQKHAMKHQPYLIFTAAFLLILTAVQIEQGNFVLFCAYAADLRSHFQNLVLIILLMIPSVITLVTVPNIFLAYFVAFVSGLSIAASFLLPWSMLPDVVDHFRMQNIHLPGHETIFYSSFIFFTKISTGIGMGISSFSLQFAGYKSGMCAQSTHVVITLKILVGGIPSILILLGLSILLLYPINEKSQKEMKDALENSRDGKTELSGQGGNSFYKCLETFCRLLKMEKSKNICRPMCLQKITDSHSARDVKRIHVSITKYKRMACSCSLGASILLSESEHRKNAFQHTLFSLRHHHHILMGYFEKELNFQ</sequence>
<feature type="transmembrane region" description="Helical" evidence="3">
    <location>
        <begin position="266"/>
        <end position="295"/>
    </location>
</feature>
<dbReference type="GO" id="GO:0015293">
    <property type="term" value="F:symporter activity"/>
    <property type="evidence" value="ECO:0007669"/>
    <property type="project" value="InterPro"/>
</dbReference>
<feature type="transmembrane region" description="Helical" evidence="3">
    <location>
        <begin position="409"/>
        <end position="435"/>
    </location>
</feature>
<feature type="transmembrane region" description="Helical" evidence="3">
    <location>
        <begin position="369"/>
        <end position="388"/>
    </location>
</feature>
<dbReference type="InterPro" id="IPR036259">
    <property type="entry name" value="MFS_trans_sf"/>
</dbReference>
<evidence type="ECO:0000313" key="5">
    <source>
        <dbReference type="Proteomes" id="UP000018936"/>
    </source>
</evidence>
<feature type="non-terminal residue" evidence="4">
    <location>
        <position position="1"/>
    </location>
</feature>
<dbReference type="Pfam" id="PF13347">
    <property type="entry name" value="MFS_2"/>
    <property type="match status" value="1"/>
</dbReference>
<dbReference type="Gene3D" id="1.20.1250.20">
    <property type="entry name" value="MFS general substrate transporter like domains"/>
    <property type="match status" value="1"/>
</dbReference>
<dbReference type="EMBL" id="AZIM01000223">
    <property type="protein sequence ID" value="ETE72443.1"/>
    <property type="molecule type" value="Genomic_DNA"/>
</dbReference>
<evidence type="ECO:0000313" key="4">
    <source>
        <dbReference type="EMBL" id="ETE72443.1"/>
    </source>
</evidence>
<comment type="similarity">
    <text evidence="2">Belongs to the major facilitator superfamily.</text>
</comment>
<evidence type="ECO:0000256" key="2">
    <source>
        <dbReference type="ARBA" id="ARBA00008335"/>
    </source>
</evidence>
<feature type="transmembrane region" description="Helical" evidence="3">
    <location>
        <begin position="301"/>
        <end position="319"/>
    </location>
</feature>
<name>V8PEL9_OPHHA</name>
<reference evidence="4 5" key="1">
    <citation type="journal article" date="2013" name="Proc. Natl. Acad. Sci. U.S.A.">
        <title>The king cobra genome reveals dynamic gene evolution and adaptation in the snake venom system.</title>
        <authorList>
            <person name="Vonk F.J."/>
            <person name="Casewell N.R."/>
            <person name="Henkel C.V."/>
            <person name="Heimberg A.M."/>
            <person name="Jansen H.J."/>
            <person name="McCleary R.J."/>
            <person name="Kerkkamp H.M."/>
            <person name="Vos R.A."/>
            <person name="Guerreiro I."/>
            <person name="Calvete J.J."/>
            <person name="Wuster W."/>
            <person name="Woods A.E."/>
            <person name="Logan J.M."/>
            <person name="Harrison R.A."/>
            <person name="Castoe T.A."/>
            <person name="de Koning A.P."/>
            <person name="Pollock D.D."/>
            <person name="Yandell M."/>
            <person name="Calderon D."/>
            <person name="Renjifo C."/>
            <person name="Currier R.B."/>
            <person name="Salgado D."/>
            <person name="Pla D."/>
            <person name="Sanz L."/>
            <person name="Hyder A.S."/>
            <person name="Ribeiro J.M."/>
            <person name="Arntzen J.W."/>
            <person name="van den Thillart G.E."/>
            <person name="Boetzer M."/>
            <person name="Pirovano W."/>
            <person name="Dirks R.P."/>
            <person name="Spaink H.P."/>
            <person name="Duboule D."/>
            <person name="McGlinn E."/>
            <person name="Kini R.M."/>
            <person name="Richardson M.K."/>
        </authorList>
    </citation>
    <scope>NUCLEOTIDE SEQUENCE</scope>
    <source>
        <tissue evidence="4">Blood</tissue>
    </source>
</reference>
<evidence type="ECO:0000256" key="1">
    <source>
        <dbReference type="ARBA" id="ARBA00004141"/>
    </source>
</evidence>
<keyword evidence="3" id="KW-0472">Membrane</keyword>
<dbReference type="GO" id="GO:0008643">
    <property type="term" value="P:carbohydrate transport"/>
    <property type="evidence" value="ECO:0007669"/>
    <property type="project" value="InterPro"/>
</dbReference>
<feature type="transmembrane region" description="Helical" evidence="3">
    <location>
        <begin position="94"/>
        <end position="116"/>
    </location>
</feature>
<dbReference type="OrthoDB" id="197206at2759"/>
<keyword evidence="5" id="KW-1185">Reference proteome</keyword>
<dbReference type="GO" id="GO:0005886">
    <property type="term" value="C:plasma membrane"/>
    <property type="evidence" value="ECO:0007669"/>
    <property type="project" value="TreeGrafter"/>
</dbReference>
<dbReference type="Proteomes" id="UP000018936">
    <property type="component" value="Unassembled WGS sequence"/>
</dbReference>
<organism evidence="4 5">
    <name type="scientific">Ophiophagus hannah</name>
    <name type="common">King cobra</name>
    <name type="synonym">Naja hannah</name>
    <dbReference type="NCBI Taxonomy" id="8665"/>
    <lineage>
        <taxon>Eukaryota</taxon>
        <taxon>Metazoa</taxon>
        <taxon>Chordata</taxon>
        <taxon>Craniata</taxon>
        <taxon>Vertebrata</taxon>
        <taxon>Euteleostomi</taxon>
        <taxon>Lepidosauria</taxon>
        <taxon>Squamata</taxon>
        <taxon>Bifurcata</taxon>
        <taxon>Unidentata</taxon>
        <taxon>Episquamata</taxon>
        <taxon>Toxicofera</taxon>
        <taxon>Serpentes</taxon>
        <taxon>Colubroidea</taxon>
        <taxon>Elapidae</taxon>
        <taxon>Elapinae</taxon>
        <taxon>Ophiophagus</taxon>
    </lineage>
</organism>
<keyword evidence="3" id="KW-0812">Transmembrane</keyword>
<dbReference type="FunFam" id="1.20.1250.20:FF:000260">
    <property type="entry name" value="Major facilitator superfamily domain containing 2B"/>
    <property type="match status" value="1"/>
</dbReference>
<dbReference type="PANTHER" id="PTHR11328:SF30">
    <property type="entry name" value="SPHINGOSINE-1-PHOSPHATE TRANSPORTER MFSD2B"/>
    <property type="match status" value="1"/>
</dbReference>
<keyword evidence="3" id="KW-1133">Transmembrane helix</keyword>
<accession>V8PEL9</accession>
<feature type="transmembrane region" description="Helical" evidence="3">
    <location>
        <begin position="123"/>
        <end position="142"/>
    </location>
</feature>